<proteinExistence type="predicted"/>
<dbReference type="EMBL" id="SLXM01000008">
    <property type="protein sequence ID" value="TCP23714.1"/>
    <property type="molecule type" value="Genomic_DNA"/>
</dbReference>
<sequence>MYLINLQAKPKKGSEYYNKVVGAFVSVYIDYADAEGAIQLAKYYTEEEGWKVEAVDDEFFEIDDEKDLDKENREFYDEAKEYGYTMVFNGYESDEEE</sequence>
<dbReference type="Proteomes" id="UP000294564">
    <property type="component" value="Unassembled WGS sequence"/>
</dbReference>
<accession>A0A4R2NQP1</accession>
<organism evidence="1 2">
    <name type="scientific">Tenacibaculum skagerrakense</name>
    <dbReference type="NCBI Taxonomy" id="186571"/>
    <lineage>
        <taxon>Bacteria</taxon>
        <taxon>Pseudomonadati</taxon>
        <taxon>Bacteroidota</taxon>
        <taxon>Flavobacteriia</taxon>
        <taxon>Flavobacteriales</taxon>
        <taxon>Flavobacteriaceae</taxon>
        <taxon>Tenacibaculum</taxon>
    </lineage>
</organism>
<evidence type="ECO:0000313" key="1">
    <source>
        <dbReference type="EMBL" id="TCP23714.1"/>
    </source>
</evidence>
<comment type="caution">
    <text evidence="1">The sequence shown here is derived from an EMBL/GenBank/DDBJ whole genome shotgun (WGS) entry which is preliminary data.</text>
</comment>
<dbReference type="RefSeq" id="WP_132795524.1">
    <property type="nucleotide sequence ID" value="NZ_SLXM01000008.1"/>
</dbReference>
<dbReference type="OrthoDB" id="5624986at2"/>
<dbReference type="AlphaFoldDB" id="A0A4R2NQP1"/>
<name>A0A4R2NQP1_9FLAO</name>
<gene>
    <name evidence="1" type="ORF">EV195_108187</name>
</gene>
<keyword evidence="2" id="KW-1185">Reference proteome</keyword>
<evidence type="ECO:0000313" key="2">
    <source>
        <dbReference type="Proteomes" id="UP000294564"/>
    </source>
</evidence>
<protein>
    <submittedName>
        <fullName evidence="1">Uncharacterized protein</fullName>
    </submittedName>
</protein>
<reference evidence="1 2" key="1">
    <citation type="submission" date="2019-03" db="EMBL/GenBank/DDBJ databases">
        <title>Genomic Encyclopedia of Type Strains, Phase IV (KMG-IV): sequencing the most valuable type-strain genomes for metagenomic binning, comparative biology and taxonomic classification.</title>
        <authorList>
            <person name="Goeker M."/>
        </authorList>
    </citation>
    <scope>NUCLEOTIDE SEQUENCE [LARGE SCALE GENOMIC DNA]</scope>
    <source>
        <strain evidence="1 2">DSM 14836</strain>
    </source>
</reference>